<dbReference type="InterPro" id="IPR036869">
    <property type="entry name" value="J_dom_sf"/>
</dbReference>
<dbReference type="Gene3D" id="1.10.287.110">
    <property type="entry name" value="DnaJ domain"/>
    <property type="match status" value="1"/>
</dbReference>
<sequence length="489" mass="56202">MDESWRMRMGMADLPRRRSTEEASSRSVTETFLDADEFSDVFGGPPRSVLTRKFSVDFCARSTSSSSGKSFYEDVFRHPESDSKSGRRLPAFRIPSRNEGFYRDVFRWDDDQKRSRERYRSDSKPKSKSNSSSVLSSEELSPLRPVLGDDVALNSFASKLRPINVPGRWNTATKMPEDRPNKQAMPVYQCNPLSTMENQYMESEANFFRSSYYGFSRRNSSPETISIEPNSYRSFKVSGDDVELNSPASPVSSLCQETEATGVCYDNCAMPAQEMDQEEDEVMSSYVIEINSDHRETTSEAVSVDEAIAWAKERFQRHCTERQEGKDQSTELGDTRLIDYYTSPMLFFFSFLFAPIFKVNHLNFCIYHLQQLQMEMDLLDEDVRLWSAGKETNIQSLLSTLHHILWPNSGWYPINFTSLTESTHVKKAYQRARLCLHPDKLQQRGATLQQKYVAEKAFSILQDAWATFISQDVFFKPHAEAWGLSGVQF</sequence>
<feature type="compositionally biased region" description="Low complexity" evidence="1">
    <location>
        <begin position="128"/>
        <end position="139"/>
    </location>
</feature>
<dbReference type="GO" id="GO:0030276">
    <property type="term" value="F:clathrin binding"/>
    <property type="evidence" value="ECO:0007669"/>
    <property type="project" value="TreeGrafter"/>
</dbReference>
<comment type="caution">
    <text evidence="2">The sequence shown here is derived from an EMBL/GenBank/DDBJ whole genome shotgun (WGS) entry which is preliminary data.</text>
</comment>
<feature type="region of interest" description="Disordered" evidence="1">
    <location>
        <begin position="1"/>
        <end position="28"/>
    </location>
</feature>
<accession>A0A7J7CQG5</accession>
<evidence type="ECO:0000313" key="2">
    <source>
        <dbReference type="EMBL" id="KAF5736352.1"/>
    </source>
</evidence>
<dbReference type="Proteomes" id="UP000593562">
    <property type="component" value="Unassembled WGS sequence"/>
</dbReference>
<dbReference type="EMBL" id="JAAARO010000014">
    <property type="protein sequence ID" value="KAF5736352.1"/>
    <property type="molecule type" value="Genomic_DNA"/>
</dbReference>
<dbReference type="InParanoid" id="A0A7J7CQG5"/>
<reference evidence="2 3" key="1">
    <citation type="journal article" date="2020" name="Nat. Commun.">
        <title>Genome of Tripterygium wilfordii and identification of cytochrome P450 involved in triptolide biosynthesis.</title>
        <authorList>
            <person name="Tu L."/>
            <person name="Su P."/>
            <person name="Zhang Z."/>
            <person name="Gao L."/>
            <person name="Wang J."/>
            <person name="Hu T."/>
            <person name="Zhou J."/>
            <person name="Zhang Y."/>
            <person name="Zhao Y."/>
            <person name="Liu Y."/>
            <person name="Song Y."/>
            <person name="Tong Y."/>
            <person name="Lu Y."/>
            <person name="Yang J."/>
            <person name="Xu C."/>
            <person name="Jia M."/>
            <person name="Peters R.J."/>
            <person name="Huang L."/>
            <person name="Gao W."/>
        </authorList>
    </citation>
    <scope>NUCLEOTIDE SEQUENCE [LARGE SCALE GENOMIC DNA]</scope>
    <source>
        <strain evidence="3">cv. XIE 37</strain>
        <tissue evidence="2">Leaf</tissue>
    </source>
</reference>
<dbReference type="FunFam" id="1.10.287.110:FF:000043">
    <property type="entry name" value="J-domain protein required for chloroplast accumulation response 1"/>
    <property type="match status" value="1"/>
</dbReference>
<dbReference type="FunCoup" id="A0A7J7CQG5">
    <property type="interactions" value="37"/>
</dbReference>
<protein>
    <recommendedName>
        <fullName evidence="4">Chaperone DnaJ-domain superfamily protein</fullName>
    </recommendedName>
</protein>
<feature type="compositionally biased region" description="Basic and acidic residues" evidence="1">
    <location>
        <begin position="113"/>
        <end position="125"/>
    </location>
</feature>
<evidence type="ECO:0008006" key="4">
    <source>
        <dbReference type="Google" id="ProtNLM"/>
    </source>
</evidence>
<feature type="compositionally biased region" description="Basic and acidic residues" evidence="1">
    <location>
        <begin position="14"/>
        <end position="24"/>
    </location>
</feature>
<dbReference type="AlphaFoldDB" id="A0A7J7CQG5"/>
<dbReference type="SUPFAM" id="SSF46565">
    <property type="entry name" value="Chaperone J-domain"/>
    <property type="match status" value="1"/>
</dbReference>
<gene>
    <name evidence="2" type="ORF">HS088_TW14G00494</name>
</gene>
<organism evidence="2 3">
    <name type="scientific">Tripterygium wilfordii</name>
    <name type="common">Thunder God vine</name>
    <dbReference type="NCBI Taxonomy" id="458696"/>
    <lineage>
        <taxon>Eukaryota</taxon>
        <taxon>Viridiplantae</taxon>
        <taxon>Streptophyta</taxon>
        <taxon>Embryophyta</taxon>
        <taxon>Tracheophyta</taxon>
        <taxon>Spermatophyta</taxon>
        <taxon>Magnoliopsida</taxon>
        <taxon>eudicotyledons</taxon>
        <taxon>Gunneridae</taxon>
        <taxon>Pentapetalae</taxon>
        <taxon>rosids</taxon>
        <taxon>fabids</taxon>
        <taxon>Celastrales</taxon>
        <taxon>Celastraceae</taxon>
        <taxon>Tripterygium</taxon>
    </lineage>
</organism>
<feature type="region of interest" description="Disordered" evidence="1">
    <location>
        <begin position="113"/>
        <end position="139"/>
    </location>
</feature>
<dbReference type="PANTHER" id="PTHR23172">
    <property type="entry name" value="AUXILIN/CYCLIN G-ASSOCIATED KINASE-RELATED"/>
    <property type="match status" value="1"/>
</dbReference>
<proteinExistence type="predicted"/>
<dbReference type="GO" id="GO:0072318">
    <property type="term" value="P:clathrin coat disassembly"/>
    <property type="evidence" value="ECO:0007669"/>
    <property type="project" value="TreeGrafter"/>
</dbReference>
<evidence type="ECO:0000256" key="1">
    <source>
        <dbReference type="SAM" id="MobiDB-lite"/>
    </source>
</evidence>
<keyword evidence="3" id="KW-1185">Reference proteome</keyword>
<dbReference type="GO" id="GO:0005737">
    <property type="term" value="C:cytoplasm"/>
    <property type="evidence" value="ECO:0007669"/>
    <property type="project" value="TreeGrafter"/>
</dbReference>
<dbReference type="GO" id="GO:0031982">
    <property type="term" value="C:vesicle"/>
    <property type="evidence" value="ECO:0007669"/>
    <property type="project" value="TreeGrafter"/>
</dbReference>
<dbReference type="GO" id="GO:0072583">
    <property type="term" value="P:clathrin-dependent endocytosis"/>
    <property type="evidence" value="ECO:0007669"/>
    <property type="project" value="TreeGrafter"/>
</dbReference>
<evidence type="ECO:0000313" key="3">
    <source>
        <dbReference type="Proteomes" id="UP000593562"/>
    </source>
</evidence>
<dbReference type="PANTHER" id="PTHR23172:SF69">
    <property type="entry name" value="CHAPERONE DNAJ-DOMAIN SUPERFAMILY PROTEIN"/>
    <property type="match status" value="1"/>
</dbReference>
<name>A0A7J7CQG5_TRIWF</name>